<comment type="caution">
    <text evidence="2">The sequence shown here is derived from an EMBL/GenBank/DDBJ whole genome shotgun (WGS) entry which is preliminary data.</text>
</comment>
<protein>
    <submittedName>
        <fullName evidence="2">Hexameric tyrosine-coordinated heme protein</fullName>
    </submittedName>
</protein>
<dbReference type="EMBL" id="JBHMCG010000031">
    <property type="protein sequence ID" value="MFB9572007.1"/>
    <property type="molecule type" value="Genomic_DNA"/>
</dbReference>
<reference evidence="2 3" key="1">
    <citation type="submission" date="2024-09" db="EMBL/GenBank/DDBJ databases">
        <authorList>
            <person name="Sun Q."/>
            <person name="Mori K."/>
        </authorList>
    </citation>
    <scope>NUCLEOTIDE SEQUENCE [LARGE SCALE GENOMIC DNA]</scope>
    <source>
        <strain evidence="2 3">JCM 3331</strain>
    </source>
</reference>
<proteinExistence type="predicted"/>
<keyword evidence="3" id="KW-1185">Reference proteome</keyword>
<feature type="region of interest" description="Disordered" evidence="1">
    <location>
        <begin position="1"/>
        <end position="26"/>
    </location>
</feature>
<sequence length="78" mass="8637">MELVPNGTLITATPERRRAQALRTARPVVRAVQPDDDMRARLRPEHAENPDSLVSARSELALLRTAARELLHGMRSGA</sequence>
<gene>
    <name evidence="2" type="ORF">ACFFTL_06625</name>
</gene>
<dbReference type="Pfam" id="PF11534">
    <property type="entry name" value="HTHP"/>
    <property type="match status" value="1"/>
</dbReference>
<dbReference type="InterPro" id="IPR021111">
    <property type="entry name" value="Hexamer_Tyr-coord_heme_pr_HTHP"/>
</dbReference>
<evidence type="ECO:0000313" key="3">
    <source>
        <dbReference type="Proteomes" id="UP001589710"/>
    </source>
</evidence>
<dbReference type="Proteomes" id="UP001589710">
    <property type="component" value="Unassembled WGS sequence"/>
</dbReference>
<dbReference type="InterPro" id="IPR038125">
    <property type="entry name" value="HTHP_sf"/>
</dbReference>
<evidence type="ECO:0000313" key="2">
    <source>
        <dbReference type="EMBL" id="MFB9572007.1"/>
    </source>
</evidence>
<accession>A0ABV5R2C7</accession>
<name>A0ABV5R2C7_9ACTN</name>
<evidence type="ECO:0000256" key="1">
    <source>
        <dbReference type="SAM" id="MobiDB-lite"/>
    </source>
</evidence>
<dbReference type="Gene3D" id="6.10.80.10">
    <property type="entry name" value="Hexameric tyrosine-coordinated heme protein (HTHP)"/>
    <property type="match status" value="1"/>
</dbReference>
<dbReference type="RefSeq" id="WP_345517191.1">
    <property type="nucleotide sequence ID" value="NZ_BAAAXD010000044.1"/>
</dbReference>
<organism evidence="2 3">
    <name type="scientific">Streptomyces yanii</name>
    <dbReference type="NCBI Taxonomy" id="78510"/>
    <lineage>
        <taxon>Bacteria</taxon>
        <taxon>Bacillati</taxon>
        <taxon>Actinomycetota</taxon>
        <taxon>Actinomycetes</taxon>
        <taxon>Kitasatosporales</taxon>
        <taxon>Streptomycetaceae</taxon>
        <taxon>Streptomyces</taxon>
    </lineage>
</organism>